<reference evidence="3" key="1">
    <citation type="journal article" date="2019" name="Int. J. Syst. Evol. Microbiol.">
        <title>The Global Catalogue of Microorganisms (GCM) 10K type strain sequencing project: providing services to taxonomists for standard genome sequencing and annotation.</title>
        <authorList>
            <consortium name="The Broad Institute Genomics Platform"/>
            <consortium name="The Broad Institute Genome Sequencing Center for Infectious Disease"/>
            <person name="Wu L."/>
            <person name="Ma J."/>
        </authorList>
    </citation>
    <scope>NUCLEOTIDE SEQUENCE [LARGE SCALE GENOMIC DNA]</scope>
    <source>
        <strain evidence="3">CGMCC 1.10832</strain>
    </source>
</reference>
<gene>
    <name evidence="2" type="ORF">GCM10011506_38390</name>
</gene>
<dbReference type="EMBL" id="BMEC01000013">
    <property type="protein sequence ID" value="GGC49059.1"/>
    <property type="molecule type" value="Genomic_DNA"/>
</dbReference>
<evidence type="ECO:0008006" key="4">
    <source>
        <dbReference type="Google" id="ProtNLM"/>
    </source>
</evidence>
<evidence type="ECO:0000313" key="3">
    <source>
        <dbReference type="Proteomes" id="UP000636010"/>
    </source>
</evidence>
<evidence type="ECO:0000313" key="2">
    <source>
        <dbReference type="EMBL" id="GGC49059.1"/>
    </source>
</evidence>
<proteinExistence type="predicted"/>
<sequence length="126" mass="14520">MNLQAKCKNCNSFIYFRAPVSDRFELARKRGDKLNLKCNTCNADKVYNLNDVKAIESKLMAILALLLFIFGTIGLFIFIWPYFFQTGNIYVITGLISLLTIPFLIYQSITSGDAERIRYFNAKYYG</sequence>
<evidence type="ECO:0000256" key="1">
    <source>
        <dbReference type="SAM" id="Phobius"/>
    </source>
</evidence>
<feature type="transmembrane region" description="Helical" evidence="1">
    <location>
        <begin position="89"/>
        <end position="109"/>
    </location>
</feature>
<protein>
    <recommendedName>
        <fullName evidence="4">CXXC-20-CXXC protein</fullName>
    </recommendedName>
</protein>
<accession>A0ABQ1N1A6</accession>
<feature type="transmembrane region" description="Helical" evidence="1">
    <location>
        <begin position="59"/>
        <end position="83"/>
    </location>
</feature>
<keyword evidence="1" id="KW-0472">Membrane</keyword>
<keyword evidence="1" id="KW-1133">Transmembrane helix</keyword>
<keyword evidence="3" id="KW-1185">Reference proteome</keyword>
<keyword evidence="1" id="KW-0812">Transmembrane</keyword>
<organism evidence="2 3">
    <name type="scientific">Marivirga lumbricoides</name>
    <dbReference type="NCBI Taxonomy" id="1046115"/>
    <lineage>
        <taxon>Bacteria</taxon>
        <taxon>Pseudomonadati</taxon>
        <taxon>Bacteroidota</taxon>
        <taxon>Cytophagia</taxon>
        <taxon>Cytophagales</taxon>
        <taxon>Marivirgaceae</taxon>
        <taxon>Marivirga</taxon>
    </lineage>
</organism>
<dbReference type="Proteomes" id="UP000636010">
    <property type="component" value="Unassembled WGS sequence"/>
</dbReference>
<name>A0ABQ1N1A6_9BACT</name>
<comment type="caution">
    <text evidence="2">The sequence shown here is derived from an EMBL/GenBank/DDBJ whole genome shotgun (WGS) entry which is preliminary data.</text>
</comment>